<name>A0AB39V8H0_9FUSO</name>
<dbReference type="InterPro" id="IPR010617">
    <property type="entry name" value="TMEM175-like"/>
</dbReference>
<evidence type="ECO:0000256" key="9">
    <source>
        <dbReference type="ARBA" id="ARBA00023065"/>
    </source>
</evidence>
<protein>
    <submittedName>
        <fullName evidence="14">TMEM175 family protein</fullName>
    </submittedName>
</protein>
<dbReference type="GO" id="GO:0016020">
    <property type="term" value="C:membrane"/>
    <property type="evidence" value="ECO:0007669"/>
    <property type="project" value="UniProtKB-SubCell"/>
</dbReference>
<dbReference type="GO" id="GO:0005267">
    <property type="term" value="F:potassium channel activity"/>
    <property type="evidence" value="ECO:0007669"/>
    <property type="project" value="UniProtKB-KW"/>
</dbReference>
<keyword evidence="4" id="KW-0633">Potassium transport</keyword>
<comment type="catalytic activity">
    <reaction evidence="12">
        <text>K(+)(in) = K(+)(out)</text>
        <dbReference type="Rhea" id="RHEA:29463"/>
        <dbReference type="ChEBI" id="CHEBI:29103"/>
    </reaction>
</comment>
<feature type="transmembrane region" description="Helical" evidence="13">
    <location>
        <begin position="148"/>
        <end position="180"/>
    </location>
</feature>
<evidence type="ECO:0000256" key="8">
    <source>
        <dbReference type="ARBA" id="ARBA00022989"/>
    </source>
</evidence>
<keyword evidence="10 13" id="KW-0472">Membrane</keyword>
<evidence type="ECO:0000256" key="13">
    <source>
        <dbReference type="SAM" id="Phobius"/>
    </source>
</evidence>
<gene>
    <name evidence="14" type="ORF">AB8B23_09100</name>
</gene>
<comment type="similarity">
    <text evidence="2">Belongs to the TMEM175 family.</text>
</comment>
<evidence type="ECO:0000256" key="5">
    <source>
        <dbReference type="ARBA" id="ARBA00022692"/>
    </source>
</evidence>
<feature type="transmembrane region" description="Helical" evidence="13">
    <location>
        <begin position="43"/>
        <end position="63"/>
    </location>
</feature>
<dbReference type="EMBL" id="CP165646">
    <property type="protein sequence ID" value="XDU64086.1"/>
    <property type="molecule type" value="Genomic_DNA"/>
</dbReference>
<evidence type="ECO:0000256" key="10">
    <source>
        <dbReference type="ARBA" id="ARBA00023136"/>
    </source>
</evidence>
<proteinExistence type="inferred from homology"/>
<dbReference type="AlphaFoldDB" id="A0AB39V8H0"/>
<dbReference type="KEGG" id="lmes:AB8B23_09100"/>
<evidence type="ECO:0000256" key="6">
    <source>
        <dbReference type="ARBA" id="ARBA00022826"/>
    </source>
</evidence>
<sequence length="193" mass="22668">MKKDRLVGFFDGVIAIIITVLVLELPKIKGTTLAAVWENRVNYFAYITTFTLFVIFWDTHHMIFDKVEKINSKIVKIQMLLLFLNTLFPYITLWVSENPYSYLVECVYIFFLLGENIIYSWLCNELVKADPENIKLKKTVISLKRHKITTILQISSFVIGLFNPMLMLIIGFISLSIWYIPMPKLKKRNLKKH</sequence>
<dbReference type="Pfam" id="PF06736">
    <property type="entry name" value="TMEM175"/>
    <property type="match status" value="1"/>
</dbReference>
<feature type="transmembrane region" description="Helical" evidence="13">
    <location>
        <begin position="7"/>
        <end position="23"/>
    </location>
</feature>
<comment type="subcellular location">
    <subcellularLocation>
        <location evidence="1">Membrane</location>
        <topology evidence="1">Multi-pass membrane protein</topology>
    </subcellularLocation>
</comment>
<evidence type="ECO:0000256" key="1">
    <source>
        <dbReference type="ARBA" id="ARBA00004141"/>
    </source>
</evidence>
<evidence type="ECO:0000256" key="2">
    <source>
        <dbReference type="ARBA" id="ARBA00006920"/>
    </source>
</evidence>
<keyword evidence="8 13" id="KW-1133">Transmembrane helix</keyword>
<reference evidence="14" key="1">
    <citation type="submission" date="2024-07" db="EMBL/GenBank/DDBJ databases">
        <authorList>
            <person name="Li X.-J."/>
            <person name="Wang X."/>
        </authorList>
    </citation>
    <scope>NUCLEOTIDE SEQUENCE</scope>
    <source>
        <strain evidence="14">HSP-342</strain>
    </source>
</reference>
<evidence type="ECO:0000313" key="14">
    <source>
        <dbReference type="EMBL" id="XDU64086.1"/>
    </source>
</evidence>
<keyword evidence="5 13" id="KW-0812">Transmembrane</keyword>
<evidence type="ECO:0000256" key="7">
    <source>
        <dbReference type="ARBA" id="ARBA00022958"/>
    </source>
</evidence>
<evidence type="ECO:0000256" key="3">
    <source>
        <dbReference type="ARBA" id="ARBA00022448"/>
    </source>
</evidence>
<evidence type="ECO:0000256" key="4">
    <source>
        <dbReference type="ARBA" id="ARBA00022538"/>
    </source>
</evidence>
<keyword evidence="7" id="KW-0630">Potassium</keyword>
<dbReference type="GO" id="GO:0015252">
    <property type="term" value="F:proton channel activity"/>
    <property type="evidence" value="ECO:0007669"/>
    <property type="project" value="InterPro"/>
</dbReference>
<dbReference type="RefSeq" id="WP_369712482.1">
    <property type="nucleotide sequence ID" value="NZ_CP165646.1"/>
</dbReference>
<feature type="transmembrane region" description="Helical" evidence="13">
    <location>
        <begin position="75"/>
        <end position="95"/>
    </location>
</feature>
<accession>A0AB39V8H0</accession>
<keyword evidence="11" id="KW-0407">Ion channel</keyword>
<evidence type="ECO:0000256" key="12">
    <source>
        <dbReference type="ARBA" id="ARBA00034430"/>
    </source>
</evidence>
<keyword evidence="3" id="KW-0813">Transport</keyword>
<organism evidence="14">
    <name type="scientific">Leptotrichia mesophila</name>
    <dbReference type="NCBI Taxonomy" id="3239303"/>
    <lineage>
        <taxon>Bacteria</taxon>
        <taxon>Fusobacteriati</taxon>
        <taxon>Fusobacteriota</taxon>
        <taxon>Fusobacteriia</taxon>
        <taxon>Fusobacteriales</taxon>
        <taxon>Leptotrichiaceae</taxon>
        <taxon>Leptotrichia</taxon>
    </lineage>
</organism>
<evidence type="ECO:0000256" key="11">
    <source>
        <dbReference type="ARBA" id="ARBA00023303"/>
    </source>
</evidence>
<feature type="transmembrane region" description="Helical" evidence="13">
    <location>
        <begin position="107"/>
        <end position="127"/>
    </location>
</feature>
<keyword evidence="9" id="KW-0406">Ion transport</keyword>
<keyword evidence="6" id="KW-0631">Potassium channel</keyword>